<feature type="region of interest" description="Disordered" evidence="5">
    <location>
        <begin position="508"/>
        <end position="569"/>
    </location>
</feature>
<keyword evidence="1" id="KW-0418">Kinase</keyword>
<feature type="region of interest" description="Disordered" evidence="5">
    <location>
        <begin position="466"/>
        <end position="490"/>
    </location>
</feature>
<organism evidence="7 8">
    <name type="scientific">Paraglomus brasilianum</name>
    <dbReference type="NCBI Taxonomy" id="144538"/>
    <lineage>
        <taxon>Eukaryota</taxon>
        <taxon>Fungi</taxon>
        <taxon>Fungi incertae sedis</taxon>
        <taxon>Mucoromycota</taxon>
        <taxon>Glomeromycotina</taxon>
        <taxon>Glomeromycetes</taxon>
        <taxon>Paraglomerales</taxon>
        <taxon>Paraglomeraceae</taxon>
        <taxon>Paraglomus</taxon>
    </lineage>
</organism>
<name>A0A9N9A1H8_9GLOM</name>
<feature type="compositionally biased region" description="Low complexity" evidence="5">
    <location>
        <begin position="525"/>
        <end position="538"/>
    </location>
</feature>
<evidence type="ECO:0000259" key="6">
    <source>
        <dbReference type="PROSITE" id="PS50011"/>
    </source>
</evidence>
<feature type="binding site" evidence="4">
    <location>
        <position position="33"/>
    </location>
    <ligand>
        <name>ATP</name>
        <dbReference type="ChEBI" id="CHEBI:30616"/>
    </ligand>
</feature>
<dbReference type="PROSITE" id="PS00107">
    <property type="entry name" value="PROTEIN_KINASE_ATP"/>
    <property type="match status" value="1"/>
</dbReference>
<dbReference type="EMBL" id="CAJVPI010000291">
    <property type="protein sequence ID" value="CAG8514344.1"/>
    <property type="molecule type" value="Genomic_DNA"/>
</dbReference>
<feature type="region of interest" description="Disordered" evidence="5">
    <location>
        <begin position="712"/>
        <end position="743"/>
    </location>
</feature>
<dbReference type="InterPro" id="IPR017441">
    <property type="entry name" value="Protein_kinase_ATP_BS"/>
</dbReference>
<feature type="compositionally biased region" description="Basic and acidic residues" evidence="5">
    <location>
        <begin position="712"/>
        <end position="722"/>
    </location>
</feature>
<dbReference type="Pfam" id="PF00069">
    <property type="entry name" value="Pkinase"/>
    <property type="match status" value="1"/>
</dbReference>
<evidence type="ECO:0000256" key="1">
    <source>
        <dbReference type="ARBA" id="ARBA00022527"/>
    </source>
</evidence>
<evidence type="ECO:0000256" key="2">
    <source>
        <dbReference type="ARBA" id="ARBA00022741"/>
    </source>
</evidence>
<dbReference type="PROSITE" id="PS50011">
    <property type="entry name" value="PROTEIN_KINASE_DOM"/>
    <property type="match status" value="1"/>
</dbReference>
<keyword evidence="1" id="KW-0723">Serine/threonine-protein kinase</keyword>
<protein>
    <submittedName>
        <fullName evidence="7">7609_t:CDS:1</fullName>
    </submittedName>
</protein>
<evidence type="ECO:0000313" key="7">
    <source>
        <dbReference type="EMBL" id="CAG8514344.1"/>
    </source>
</evidence>
<feature type="compositionally biased region" description="Polar residues" evidence="5">
    <location>
        <begin position="791"/>
        <end position="825"/>
    </location>
</feature>
<sequence>MEDYDVFKELGDGSFGTVIQAKHKHTGQMVAIKTMKKKFSSWDKACELREFKARRKSAIDAETNERLIHYWDDGEGVCKEEKGNDNWKEDKRNCAVDDVDVGADDENVEYIVKVGDFGLTREIKSRPPYTEYVSTRWYRAPEVLLRSPSYSSPVDLWAVGVIMAEVCTLKPLFPGQSEIDQMFRICEVLGSPTPGDDAVGQIGGMGGGDWKEGVKLAKSKGFCFPAIPPQNIAKRLPRSTPPTFIQLLSHLLRYNPRQRLTALDALLHPYFAEANLHFIPTEITDEVKLSKVGQERKRKMDGFYGFRKLGYGTENKKGVKYSWCKGEELGEREGKEHLDKDVVLIPSARSLPSYSPLSAMENNRSCLLSLNIDAAHDVNLGDYVLPSIETISPFTGGSNLSSYPFPSKHTNDESNTGSESERLSNTRSGSLFPPSPLSPLSSSAPHPFYIGQKMYKSSKAYETVASNSNEKTSEKANEKSFPHTRQRSYTASSIEQFKDLPAIPALSTFASQPTTSPSYLHANHHSQSSPNQSSLYSSTNHQSTAILPTSPGPPSTTESSFSNKSTLSPTNFDIRRYHLPEDVIRFFTQEDASSRPRMSVRKPSRDFMRTHRRYSSASAATNEIILEEGDLCEIKFGNNRQTRNSDNKTDEIRKSHGTVEKDGNVTTEAHSRNDSGYSISESFVYVNPAEELADIQTEHAAKFEKEKWWKLDRKKEQKRDSQSVDTNKPTAPSNGALTSEFGSVHYGKHLKTWRHVKDGKEDRKSGINTEKEDRSWVGSVGEALESAFDGNFSSLNPFSTRRNAQTPPSTSSHPSNKPPSLSMQHLSYMPSPDPSPTRRTRRFSGKQTSPTTASPTTSSPAIPITGTTTKARPSFSQNEPLETASIFTNLNGIIGSIKSLGSDSSFASGNGNGLRGEFWTLAEVPEDESDDEFEIDEIYSSSTAKKPATALDSWISKPSTHQSNHTSNGFKKSRTRSGGQGLFGAWSKSASGNNRGLARSSSVGSKRTGKGSGNNEKLSTSASQFV</sequence>
<dbReference type="Gene3D" id="3.30.200.20">
    <property type="entry name" value="Phosphorylase Kinase, domain 1"/>
    <property type="match status" value="1"/>
</dbReference>
<comment type="caution">
    <text evidence="7">The sequence shown here is derived from an EMBL/GenBank/DDBJ whole genome shotgun (WGS) entry which is preliminary data.</text>
</comment>
<feature type="compositionally biased region" description="Polar residues" evidence="5">
    <location>
        <begin position="508"/>
        <end position="518"/>
    </location>
</feature>
<dbReference type="InterPro" id="IPR050117">
    <property type="entry name" value="MAPK"/>
</dbReference>
<proteinExistence type="predicted"/>
<feature type="compositionally biased region" description="Basic and acidic residues" evidence="5">
    <location>
        <begin position="643"/>
        <end position="673"/>
    </location>
</feature>
<feature type="region of interest" description="Disordered" evidence="5">
    <location>
        <begin position="790"/>
        <end position="876"/>
    </location>
</feature>
<feature type="region of interest" description="Disordered" evidence="5">
    <location>
        <begin position="954"/>
        <end position="1026"/>
    </location>
</feature>
<dbReference type="InterPro" id="IPR011009">
    <property type="entry name" value="Kinase-like_dom_sf"/>
</dbReference>
<feature type="compositionally biased region" description="Basic and acidic residues" evidence="5">
    <location>
        <begin position="471"/>
        <end position="481"/>
    </location>
</feature>
<dbReference type="SUPFAM" id="SSF56112">
    <property type="entry name" value="Protein kinase-like (PK-like)"/>
    <property type="match status" value="2"/>
</dbReference>
<feature type="region of interest" description="Disordered" evidence="5">
    <location>
        <begin position="640"/>
        <end position="674"/>
    </location>
</feature>
<feature type="domain" description="Protein kinase" evidence="6">
    <location>
        <begin position="1"/>
        <end position="271"/>
    </location>
</feature>
<evidence type="ECO:0000256" key="3">
    <source>
        <dbReference type="ARBA" id="ARBA00022840"/>
    </source>
</evidence>
<keyword evidence="8" id="KW-1185">Reference proteome</keyword>
<dbReference type="InterPro" id="IPR000719">
    <property type="entry name" value="Prot_kinase_dom"/>
</dbReference>
<dbReference type="AlphaFoldDB" id="A0A9N9A1H8"/>
<accession>A0A9N9A1H8</accession>
<dbReference type="GO" id="GO:0005524">
    <property type="term" value="F:ATP binding"/>
    <property type="evidence" value="ECO:0007669"/>
    <property type="project" value="UniProtKB-UniRule"/>
</dbReference>
<dbReference type="OrthoDB" id="2158884at2759"/>
<evidence type="ECO:0000313" key="8">
    <source>
        <dbReference type="Proteomes" id="UP000789739"/>
    </source>
</evidence>
<dbReference type="GO" id="GO:0004674">
    <property type="term" value="F:protein serine/threonine kinase activity"/>
    <property type="evidence" value="ECO:0007669"/>
    <property type="project" value="UniProtKB-KW"/>
</dbReference>
<feature type="compositionally biased region" description="Basic and acidic residues" evidence="5">
    <location>
        <begin position="756"/>
        <end position="775"/>
    </location>
</feature>
<dbReference type="Gene3D" id="1.10.510.10">
    <property type="entry name" value="Transferase(Phosphotransferase) domain 1"/>
    <property type="match status" value="1"/>
</dbReference>
<evidence type="ECO:0000256" key="5">
    <source>
        <dbReference type="SAM" id="MobiDB-lite"/>
    </source>
</evidence>
<feature type="compositionally biased region" description="Polar residues" evidence="5">
    <location>
        <begin position="723"/>
        <end position="741"/>
    </location>
</feature>
<feature type="region of interest" description="Disordered" evidence="5">
    <location>
        <begin position="402"/>
        <end position="439"/>
    </location>
</feature>
<dbReference type="Proteomes" id="UP000789739">
    <property type="component" value="Unassembled WGS sequence"/>
</dbReference>
<reference evidence="7" key="1">
    <citation type="submission" date="2021-06" db="EMBL/GenBank/DDBJ databases">
        <authorList>
            <person name="Kallberg Y."/>
            <person name="Tangrot J."/>
            <person name="Rosling A."/>
        </authorList>
    </citation>
    <scope>NUCLEOTIDE SEQUENCE</scope>
    <source>
        <strain evidence="7">BR232B</strain>
    </source>
</reference>
<feature type="compositionally biased region" description="Polar residues" evidence="5">
    <location>
        <begin position="1013"/>
        <end position="1026"/>
    </location>
</feature>
<feature type="compositionally biased region" description="Low complexity" evidence="5">
    <location>
        <begin position="428"/>
        <end position="439"/>
    </location>
</feature>
<keyword evidence="1" id="KW-0808">Transferase</keyword>
<keyword evidence="3 4" id="KW-0067">ATP-binding</keyword>
<keyword evidence="2 4" id="KW-0547">Nucleotide-binding</keyword>
<evidence type="ECO:0000256" key="4">
    <source>
        <dbReference type="PROSITE-ProRule" id="PRU10141"/>
    </source>
</evidence>
<dbReference type="PANTHER" id="PTHR24055">
    <property type="entry name" value="MITOGEN-ACTIVATED PROTEIN KINASE"/>
    <property type="match status" value="1"/>
</dbReference>
<feature type="compositionally biased region" description="Polar residues" evidence="5">
    <location>
        <begin position="956"/>
        <end position="970"/>
    </location>
</feature>
<feature type="compositionally biased region" description="Low complexity" evidence="5">
    <location>
        <begin position="848"/>
        <end position="869"/>
    </location>
</feature>
<gene>
    <name evidence="7" type="ORF">PBRASI_LOCUS3284</name>
</gene>
<feature type="compositionally biased region" description="Polar residues" evidence="5">
    <location>
        <begin position="988"/>
        <end position="1005"/>
    </location>
</feature>
<feature type="region of interest" description="Disordered" evidence="5">
    <location>
        <begin position="756"/>
        <end position="777"/>
    </location>
</feature>